<dbReference type="AlphaFoldDB" id="A0A8S1QRR9"/>
<dbReference type="Proteomes" id="UP000688137">
    <property type="component" value="Unassembled WGS sequence"/>
</dbReference>
<accession>A0A8S1QRR9</accession>
<proteinExistence type="predicted"/>
<keyword evidence="3" id="KW-1185">Reference proteome</keyword>
<sequence>MTRLQFYLINLKIKSQLKLINQYQNTFKERENLMVLKDFLMNEKNDKIHFTFGSYLQFKLGSMDLQKKNVNPQTICKIQQFFDFIISNKLLVLIQDNDERLGVIVKNYKKFFEKISILISQQNKPHIMPNLKIQFSISKNISKTLLSERKQYCEKEQLEQKKLNEINLFQQLKYLMRLLEQIIQEAIQDINDNRNEPYEGIMLQQEIEKIQKKLSNLNLKNKEFSVVNKLKQKLLALSSATLNKRSFQKEAECVLKLILQTEKKASELEVLLIQKENLIQSKNFKKNFDEFIESFKAILILQDEIESVSQPEKLKEIKLQCSYKLSFQCMQKQRLNMQKLKLSSEEFQQLKDVIKLDEFLHDIIIHYPQKLIACHNQYQKYILPELITMKVPEEGLQNNLSKYQGTIEYLIFKLSIIDEQIIQSEKKDLELIQKEFEELLIEEFRSIQLIERIMKMIGDISIDESIKNVANEKFNQSQLIIEI</sequence>
<keyword evidence="1" id="KW-0175">Coiled coil</keyword>
<gene>
    <name evidence="2" type="ORF">PPRIM_AZ9-3.1.T2400005</name>
</gene>
<dbReference type="EMBL" id="CAJJDM010000249">
    <property type="protein sequence ID" value="CAD8118449.1"/>
    <property type="molecule type" value="Genomic_DNA"/>
</dbReference>
<evidence type="ECO:0000313" key="3">
    <source>
        <dbReference type="Proteomes" id="UP000688137"/>
    </source>
</evidence>
<evidence type="ECO:0000256" key="1">
    <source>
        <dbReference type="SAM" id="Coils"/>
    </source>
</evidence>
<protein>
    <submittedName>
        <fullName evidence="2">Uncharacterized protein</fullName>
    </submittedName>
</protein>
<name>A0A8S1QRR9_PARPR</name>
<reference evidence="2" key="1">
    <citation type="submission" date="2021-01" db="EMBL/GenBank/DDBJ databases">
        <authorList>
            <consortium name="Genoscope - CEA"/>
            <person name="William W."/>
        </authorList>
    </citation>
    <scope>NUCLEOTIDE SEQUENCE</scope>
</reference>
<feature type="coiled-coil region" evidence="1">
    <location>
        <begin position="176"/>
        <end position="220"/>
    </location>
</feature>
<comment type="caution">
    <text evidence="2">The sequence shown here is derived from an EMBL/GenBank/DDBJ whole genome shotgun (WGS) entry which is preliminary data.</text>
</comment>
<organism evidence="2 3">
    <name type="scientific">Paramecium primaurelia</name>
    <dbReference type="NCBI Taxonomy" id="5886"/>
    <lineage>
        <taxon>Eukaryota</taxon>
        <taxon>Sar</taxon>
        <taxon>Alveolata</taxon>
        <taxon>Ciliophora</taxon>
        <taxon>Intramacronucleata</taxon>
        <taxon>Oligohymenophorea</taxon>
        <taxon>Peniculida</taxon>
        <taxon>Parameciidae</taxon>
        <taxon>Paramecium</taxon>
    </lineage>
</organism>
<evidence type="ECO:0000313" key="2">
    <source>
        <dbReference type="EMBL" id="CAD8118449.1"/>
    </source>
</evidence>